<dbReference type="InterPro" id="IPR006665">
    <property type="entry name" value="OmpA-like"/>
</dbReference>
<keyword evidence="4 9" id="KW-0812">Transmembrane</keyword>
<dbReference type="PANTHER" id="PTHR30329">
    <property type="entry name" value="STATOR ELEMENT OF FLAGELLAR MOTOR COMPLEX"/>
    <property type="match status" value="1"/>
</dbReference>
<dbReference type="InterPro" id="IPR025713">
    <property type="entry name" value="MotB-like_N_dom"/>
</dbReference>
<feature type="region of interest" description="Disordered" evidence="8">
    <location>
        <begin position="256"/>
        <end position="287"/>
    </location>
</feature>
<keyword evidence="5 9" id="KW-1133">Transmembrane helix</keyword>
<dbReference type="GO" id="GO:0005886">
    <property type="term" value="C:plasma membrane"/>
    <property type="evidence" value="ECO:0007669"/>
    <property type="project" value="UniProtKB-SubCell"/>
</dbReference>
<dbReference type="KEGG" id="acom:CEW83_00975"/>
<dbReference type="InterPro" id="IPR050330">
    <property type="entry name" value="Bact_OuterMem_StrucFunc"/>
</dbReference>
<keyword evidence="12" id="KW-1185">Reference proteome</keyword>
<keyword evidence="11" id="KW-0966">Cell projection</keyword>
<dbReference type="Pfam" id="PF13677">
    <property type="entry name" value="MotB_plug"/>
    <property type="match status" value="1"/>
</dbReference>
<evidence type="ECO:0000256" key="5">
    <source>
        <dbReference type="ARBA" id="ARBA00022989"/>
    </source>
</evidence>
<sequence length="287" mass="31229">MARRRKAPEEHENHERWLVSYADFITLLFAFFVVMYSLSSINEGNYRVLSDSLVQAFRSINVNESGQQIIMPPIAVVTGPISPALQKPKVQAPTAEEKKAEEERQQNAARMRNMAEEIRRVLGPLTRDGQVSVSEGAFGITVEINASLLFAPGEAVLGDEAVAALRAVAGVIALASFPVTIEGHTDNIPISTFRFPSNWELSAVRASSVVRLFVESGVSPERLTAAGYADQRPVADNTTEEGRTRNRRVAILIESRVGDPPPEAPGTIPDNDPIRSILPPIEPVAPG</sequence>
<dbReference type="CDD" id="cd07185">
    <property type="entry name" value="OmpA_C-like"/>
    <property type="match status" value="1"/>
</dbReference>
<proteinExistence type="inferred from homology"/>
<comment type="subcellular location">
    <subcellularLocation>
        <location evidence="1">Cell membrane</location>
        <topology evidence="1">Single-pass membrane protein</topology>
    </subcellularLocation>
</comment>
<evidence type="ECO:0000313" key="12">
    <source>
        <dbReference type="Proteomes" id="UP000244930"/>
    </source>
</evidence>
<gene>
    <name evidence="11" type="ORF">CEW83_00975</name>
</gene>
<keyword evidence="3" id="KW-1003">Cell membrane</keyword>
<feature type="transmembrane region" description="Helical" evidence="9">
    <location>
        <begin position="21"/>
        <end position="38"/>
    </location>
</feature>
<dbReference type="InterPro" id="IPR036737">
    <property type="entry name" value="OmpA-like_sf"/>
</dbReference>
<dbReference type="AlphaFoldDB" id="A0A2U8GNA2"/>
<keyword evidence="6 7" id="KW-0472">Membrane</keyword>
<name>A0A2U8GNA2_9RHOO</name>
<comment type="similarity">
    <text evidence="2">Belongs to the MotB family.</text>
</comment>
<evidence type="ECO:0000256" key="9">
    <source>
        <dbReference type="SAM" id="Phobius"/>
    </source>
</evidence>
<evidence type="ECO:0000256" key="8">
    <source>
        <dbReference type="SAM" id="MobiDB-lite"/>
    </source>
</evidence>
<evidence type="ECO:0000256" key="3">
    <source>
        <dbReference type="ARBA" id="ARBA00022475"/>
    </source>
</evidence>
<keyword evidence="11" id="KW-0282">Flagellum</keyword>
<evidence type="ECO:0000259" key="10">
    <source>
        <dbReference type="PROSITE" id="PS51123"/>
    </source>
</evidence>
<dbReference type="NCBIfam" id="NF006541">
    <property type="entry name" value="PRK09038.1"/>
    <property type="match status" value="1"/>
</dbReference>
<dbReference type="Proteomes" id="UP000244930">
    <property type="component" value="Chromosome"/>
</dbReference>
<evidence type="ECO:0000256" key="4">
    <source>
        <dbReference type="ARBA" id="ARBA00022692"/>
    </source>
</evidence>
<evidence type="ECO:0000256" key="6">
    <source>
        <dbReference type="ARBA" id="ARBA00023136"/>
    </source>
</evidence>
<keyword evidence="11" id="KW-0969">Cilium</keyword>
<evidence type="ECO:0000313" key="11">
    <source>
        <dbReference type="EMBL" id="AWI73965.1"/>
    </source>
</evidence>
<dbReference type="EMBL" id="CP022187">
    <property type="protein sequence ID" value="AWI73965.1"/>
    <property type="molecule type" value="Genomic_DNA"/>
</dbReference>
<dbReference type="SUPFAM" id="SSF103088">
    <property type="entry name" value="OmpA-like"/>
    <property type="match status" value="1"/>
</dbReference>
<reference evidence="11 12" key="1">
    <citation type="submission" date="2017-06" db="EMBL/GenBank/DDBJ databases">
        <title>Azoarcus.</title>
        <authorList>
            <person name="Woo J.-H."/>
            <person name="Kim H.-S."/>
        </authorList>
    </citation>
    <scope>NUCLEOTIDE SEQUENCE [LARGE SCALE GENOMIC DNA]</scope>
    <source>
        <strain evidence="11 12">TSPY31</strain>
    </source>
</reference>
<dbReference type="Gene3D" id="3.30.1330.60">
    <property type="entry name" value="OmpA-like domain"/>
    <property type="match status" value="1"/>
</dbReference>
<feature type="domain" description="OmpA-like" evidence="10">
    <location>
        <begin position="136"/>
        <end position="257"/>
    </location>
</feature>
<accession>A0A2U8GNA2</accession>
<organism evidence="11 12">
    <name type="scientific">Parazoarcus communis</name>
    <dbReference type="NCBI Taxonomy" id="41977"/>
    <lineage>
        <taxon>Bacteria</taxon>
        <taxon>Pseudomonadati</taxon>
        <taxon>Pseudomonadota</taxon>
        <taxon>Betaproteobacteria</taxon>
        <taxon>Rhodocyclales</taxon>
        <taxon>Zoogloeaceae</taxon>
        <taxon>Parazoarcus</taxon>
    </lineage>
</organism>
<dbReference type="Pfam" id="PF00691">
    <property type="entry name" value="OmpA"/>
    <property type="match status" value="1"/>
</dbReference>
<dbReference type="PANTHER" id="PTHR30329:SF20">
    <property type="entry name" value="EXPORTED PROTEIN"/>
    <property type="match status" value="1"/>
</dbReference>
<protein>
    <submittedName>
        <fullName evidence="11">Flagellar motor protein MotD</fullName>
    </submittedName>
</protein>
<evidence type="ECO:0000256" key="7">
    <source>
        <dbReference type="PROSITE-ProRule" id="PRU00473"/>
    </source>
</evidence>
<dbReference type="RefSeq" id="WP_108947673.1">
    <property type="nucleotide sequence ID" value="NZ_CP022187.1"/>
</dbReference>
<evidence type="ECO:0000256" key="2">
    <source>
        <dbReference type="ARBA" id="ARBA00008914"/>
    </source>
</evidence>
<evidence type="ECO:0000256" key="1">
    <source>
        <dbReference type="ARBA" id="ARBA00004162"/>
    </source>
</evidence>
<dbReference type="PROSITE" id="PS51123">
    <property type="entry name" value="OMPA_2"/>
    <property type="match status" value="1"/>
</dbReference>